<dbReference type="OrthoDB" id="751203at2"/>
<organism evidence="1 2">
    <name type="scientific">Dyadobacter jejuensis</name>
    <dbReference type="NCBI Taxonomy" id="1082580"/>
    <lineage>
        <taxon>Bacteria</taxon>
        <taxon>Pseudomonadati</taxon>
        <taxon>Bacteroidota</taxon>
        <taxon>Cytophagia</taxon>
        <taxon>Cytophagales</taxon>
        <taxon>Spirosomataceae</taxon>
        <taxon>Dyadobacter</taxon>
    </lineage>
</organism>
<protein>
    <submittedName>
        <fullName evidence="1">Nucleoside-diphosphate-sugar epimerase</fullName>
    </submittedName>
</protein>
<evidence type="ECO:0000313" key="2">
    <source>
        <dbReference type="Proteomes" id="UP000245880"/>
    </source>
</evidence>
<keyword evidence="2" id="KW-1185">Reference proteome</keyword>
<sequence length="288" mass="31852">MSVQDSKLGKKTVSILGCGWLGMPLAERLKAPDILYTVKGSTTNPNKLGVFASKGIIGYLIDLQPELAGAGKDLQRFFEADMLIIAIPPGFRRRAAGFHQQQMQAVIAQIEQSPIKEVLYISSTSVYPDLNSVLVESDVTDPAESASPELVEVENSLQQLRSTRSVGVLRLGGLLGYDRIPGKYVKGKKGLTTYHTPVNYIHRDDAVSLIVKMLMNGVSNETFNGVAPIHTNRGEVYEKTCREFGWEAPTFLEPLAPEPFKVISSEKVMAKYSFQFRYPDPAGFYYKP</sequence>
<dbReference type="Proteomes" id="UP000245880">
    <property type="component" value="Unassembled WGS sequence"/>
</dbReference>
<dbReference type="AlphaFoldDB" id="A0A316AGL4"/>
<gene>
    <name evidence="1" type="ORF">CLV98_10944</name>
</gene>
<name>A0A316AGL4_9BACT</name>
<proteinExistence type="predicted"/>
<evidence type="ECO:0000313" key="1">
    <source>
        <dbReference type="EMBL" id="PWJ56935.1"/>
    </source>
</evidence>
<comment type="caution">
    <text evidence="1">The sequence shown here is derived from an EMBL/GenBank/DDBJ whole genome shotgun (WGS) entry which is preliminary data.</text>
</comment>
<dbReference type="SUPFAM" id="SSF51735">
    <property type="entry name" value="NAD(P)-binding Rossmann-fold domains"/>
    <property type="match status" value="1"/>
</dbReference>
<dbReference type="InterPro" id="IPR036291">
    <property type="entry name" value="NAD(P)-bd_dom_sf"/>
</dbReference>
<dbReference type="Gene3D" id="3.40.50.720">
    <property type="entry name" value="NAD(P)-binding Rossmann-like Domain"/>
    <property type="match status" value="1"/>
</dbReference>
<reference evidence="1 2" key="1">
    <citation type="submission" date="2018-03" db="EMBL/GenBank/DDBJ databases">
        <title>Genomic Encyclopedia of Archaeal and Bacterial Type Strains, Phase II (KMG-II): from individual species to whole genera.</title>
        <authorList>
            <person name="Goeker M."/>
        </authorList>
    </citation>
    <scope>NUCLEOTIDE SEQUENCE [LARGE SCALE GENOMIC DNA]</scope>
    <source>
        <strain evidence="1 2">DSM 100346</strain>
    </source>
</reference>
<accession>A0A316AGL4</accession>
<dbReference type="EMBL" id="QGDT01000009">
    <property type="protein sequence ID" value="PWJ56935.1"/>
    <property type="molecule type" value="Genomic_DNA"/>
</dbReference>